<dbReference type="Proteomes" id="UP000815325">
    <property type="component" value="Unassembled WGS sequence"/>
</dbReference>
<evidence type="ECO:0000256" key="1">
    <source>
        <dbReference type="SAM" id="MobiDB-lite"/>
    </source>
</evidence>
<organism evidence="2 3">
    <name type="scientific">Dunaliella salina</name>
    <name type="common">Green alga</name>
    <name type="synonym">Protococcus salinus</name>
    <dbReference type="NCBI Taxonomy" id="3046"/>
    <lineage>
        <taxon>Eukaryota</taxon>
        <taxon>Viridiplantae</taxon>
        <taxon>Chlorophyta</taxon>
        <taxon>core chlorophytes</taxon>
        <taxon>Chlorophyceae</taxon>
        <taxon>CS clade</taxon>
        <taxon>Chlamydomonadales</taxon>
        <taxon>Dunaliellaceae</taxon>
        <taxon>Dunaliella</taxon>
    </lineage>
</organism>
<proteinExistence type="predicted"/>
<gene>
    <name evidence="2" type="ORF">DUNSADRAFT_11958</name>
</gene>
<sequence>MHIGVNLPFRNEQECAKDGEGAAKLQGERAKDGEGAANLQGECAKDGEGAANLQGECAHDGEGVAKLQGDMLQGMIMAGIACAQHGISIIEVQPSCLAGARSPFPSPSAAQAPFGSGEAYGCLAPSPRSPSAHTSCDPQGSASRNDSCEIWGPGRSSTSSAGTLDHLTRASSGSHRSSCDAIRGGGGGGGACAAVGVSAPSSGSLFGCGSLMARVCGGGWQGGEGVGAGAAGMQAADARFGRSLSGALAAKGGGGKGGAGDEPQLPYLGRIVYANPAFEAQAGLRVVYNKAFGALALRLCPLHLTSPKFGSCKE</sequence>
<name>A0ABQ7GC85_DUNSA</name>
<dbReference type="EMBL" id="MU069888">
    <property type="protein sequence ID" value="KAF5832229.1"/>
    <property type="molecule type" value="Genomic_DNA"/>
</dbReference>
<feature type="compositionally biased region" description="Polar residues" evidence="1">
    <location>
        <begin position="131"/>
        <end position="145"/>
    </location>
</feature>
<feature type="region of interest" description="Disordered" evidence="1">
    <location>
        <begin position="131"/>
        <end position="178"/>
    </location>
</feature>
<reference evidence="2" key="1">
    <citation type="submission" date="2017-08" db="EMBL/GenBank/DDBJ databases">
        <authorList>
            <person name="Polle J.E."/>
            <person name="Barry K."/>
            <person name="Cushman J."/>
            <person name="Schmutz J."/>
            <person name="Tran D."/>
            <person name="Hathwaick L.T."/>
            <person name="Yim W.C."/>
            <person name="Jenkins J."/>
            <person name="Mckie-Krisberg Z.M."/>
            <person name="Prochnik S."/>
            <person name="Lindquist E."/>
            <person name="Dockter R.B."/>
            <person name="Adam C."/>
            <person name="Molina H."/>
            <person name="Bunkerborg J."/>
            <person name="Jin E."/>
            <person name="Buchheim M."/>
            <person name="Magnuson J."/>
        </authorList>
    </citation>
    <scope>NUCLEOTIDE SEQUENCE</scope>
    <source>
        <strain evidence="2">CCAP 19/18</strain>
    </source>
</reference>
<protein>
    <submittedName>
        <fullName evidence="2">Uncharacterized protein</fullName>
    </submittedName>
</protein>
<keyword evidence="3" id="KW-1185">Reference proteome</keyword>
<comment type="caution">
    <text evidence="2">The sequence shown here is derived from an EMBL/GenBank/DDBJ whole genome shotgun (WGS) entry which is preliminary data.</text>
</comment>
<evidence type="ECO:0000313" key="2">
    <source>
        <dbReference type="EMBL" id="KAF5832229.1"/>
    </source>
</evidence>
<evidence type="ECO:0000313" key="3">
    <source>
        <dbReference type="Proteomes" id="UP000815325"/>
    </source>
</evidence>
<accession>A0ABQ7GC85</accession>